<sequence>MLYHRHRHQGKYWNFKDEVAISEGIYVGFGHVKVDLRSLAYSFVMYLDVVGLDIEVKDGGAGEEERKGWEEVIRAESLRGVEYGLRCGFLDEVTPDDYVRGVVMYVVGEVCENAIGGDRRLYEYCERELRKNGFDEEYWNRYGKESGEDREYIEGIMKEDDGGWRNVRRVEKWCEENCGDNQHWIDFR</sequence>
<dbReference type="Proteomes" id="UP001165085">
    <property type="component" value="Unassembled WGS sequence"/>
</dbReference>
<reference evidence="2" key="1">
    <citation type="journal article" date="2023" name="Commun. Biol.">
        <title>Genome analysis of Parmales, the sister group of diatoms, reveals the evolutionary specialization of diatoms from phago-mixotrophs to photoautotrophs.</title>
        <authorList>
            <person name="Ban H."/>
            <person name="Sato S."/>
            <person name="Yoshikawa S."/>
            <person name="Yamada K."/>
            <person name="Nakamura Y."/>
            <person name="Ichinomiya M."/>
            <person name="Sato N."/>
            <person name="Blanc-Mathieu R."/>
            <person name="Endo H."/>
            <person name="Kuwata A."/>
            <person name="Ogata H."/>
        </authorList>
    </citation>
    <scope>NUCLEOTIDE SEQUENCE [LARGE SCALE GENOMIC DNA]</scope>
    <source>
        <strain evidence="2">NIES 3701</strain>
    </source>
</reference>
<evidence type="ECO:0000313" key="2">
    <source>
        <dbReference type="Proteomes" id="UP001165085"/>
    </source>
</evidence>
<keyword evidence="2" id="KW-1185">Reference proteome</keyword>
<proteinExistence type="predicted"/>
<evidence type="ECO:0000313" key="1">
    <source>
        <dbReference type="EMBL" id="GMH89120.1"/>
    </source>
</evidence>
<comment type="caution">
    <text evidence="1">The sequence shown here is derived from an EMBL/GenBank/DDBJ whole genome shotgun (WGS) entry which is preliminary data.</text>
</comment>
<dbReference type="AlphaFoldDB" id="A0A9W7ET94"/>
<name>A0A9W7ET94_9STRA</name>
<accession>A0A9W7ET94</accession>
<dbReference type="EMBL" id="BRXY01000351">
    <property type="protein sequence ID" value="GMH89120.1"/>
    <property type="molecule type" value="Genomic_DNA"/>
</dbReference>
<protein>
    <submittedName>
        <fullName evidence="1">Uncharacterized protein</fullName>
    </submittedName>
</protein>
<organism evidence="1 2">
    <name type="scientific">Triparma strigata</name>
    <dbReference type="NCBI Taxonomy" id="1606541"/>
    <lineage>
        <taxon>Eukaryota</taxon>
        <taxon>Sar</taxon>
        <taxon>Stramenopiles</taxon>
        <taxon>Ochrophyta</taxon>
        <taxon>Bolidophyceae</taxon>
        <taxon>Parmales</taxon>
        <taxon>Triparmaceae</taxon>
        <taxon>Triparma</taxon>
    </lineage>
</organism>
<gene>
    <name evidence="1" type="ORF">TrST_g3304</name>
</gene>